<name>A0A158CYZ0_9BURK</name>
<sequence length="124" mass="13628">MTEISDLYGNFHDWFLESIIVRGSTNPRRPDTLVLGMFDDQKRVRITFDGMSRAGFKDGGALNIVNCLEIVEPNTDGFASAQSLLSGSAHGKHRGRYVAYLYSTVGAEIAVEFDSVTIATQPPQ</sequence>
<accession>A0A158CYZ0</accession>
<evidence type="ECO:0000313" key="2">
    <source>
        <dbReference type="Proteomes" id="UP000054870"/>
    </source>
</evidence>
<keyword evidence="2" id="KW-1185">Reference proteome</keyword>
<proteinExistence type="predicted"/>
<dbReference type="Proteomes" id="UP000054870">
    <property type="component" value="Unassembled WGS sequence"/>
</dbReference>
<organism evidence="1 2">
    <name type="scientific">Caballeronia catudaia</name>
    <dbReference type="NCBI Taxonomy" id="1777136"/>
    <lineage>
        <taxon>Bacteria</taxon>
        <taxon>Pseudomonadati</taxon>
        <taxon>Pseudomonadota</taxon>
        <taxon>Betaproteobacteria</taxon>
        <taxon>Burkholderiales</taxon>
        <taxon>Burkholderiaceae</taxon>
        <taxon>Caballeronia</taxon>
    </lineage>
</organism>
<protein>
    <submittedName>
        <fullName evidence="1">Uncharacterized protein</fullName>
    </submittedName>
</protein>
<gene>
    <name evidence="1" type="ORF">AWB75_05955</name>
</gene>
<reference evidence="1" key="1">
    <citation type="submission" date="2016-01" db="EMBL/GenBank/DDBJ databases">
        <authorList>
            <person name="Peeters C."/>
        </authorList>
    </citation>
    <scope>NUCLEOTIDE SEQUENCE [LARGE SCALE GENOMIC DNA]</scope>
    <source>
        <strain evidence="1">LMG 29318</strain>
    </source>
</reference>
<comment type="caution">
    <text evidence="1">The sequence shown here is derived from an EMBL/GenBank/DDBJ whole genome shotgun (WGS) entry which is preliminary data.</text>
</comment>
<evidence type="ECO:0000313" key="1">
    <source>
        <dbReference type="EMBL" id="SAK87499.1"/>
    </source>
</evidence>
<dbReference type="AlphaFoldDB" id="A0A158CYZ0"/>
<dbReference type="OrthoDB" id="9104104at2"/>
<dbReference type="EMBL" id="FCOF02000044">
    <property type="protein sequence ID" value="SAK87499.1"/>
    <property type="molecule type" value="Genomic_DNA"/>
</dbReference>
<dbReference type="RefSeq" id="WP_143746531.1">
    <property type="nucleotide sequence ID" value="NZ_FCOF02000044.1"/>
</dbReference>